<dbReference type="KEGG" id="smag:AN936_04400"/>
<dbReference type="InterPro" id="IPR002347">
    <property type="entry name" value="SDR_fam"/>
</dbReference>
<evidence type="ECO:0000256" key="1">
    <source>
        <dbReference type="ARBA" id="ARBA00006484"/>
    </source>
</evidence>
<name>A0A0N9UVR3_SPHMC</name>
<dbReference type="AlphaFoldDB" id="A0A0N9UVR3"/>
<evidence type="ECO:0008006" key="4">
    <source>
        <dbReference type="Google" id="ProtNLM"/>
    </source>
</evidence>
<proteinExistence type="inferred from homology"/>
<dbReference type="Pfam" id="PF13561">
    <property type="entry name" value="adh_short_C2"/>
    <property type="match status" value="1"/>
</dbReference>
<dbReference type="InterPro" id="IPR050259">
    <property type="entry name" value="SDR"/>
</dbReference>
<organism evidence="2 3">
    <name type="scientific">Sphingopyxis macrogoltabida</name>
    <name type="common">Sphingomonas macrogoltabidus</name>
    <dbReference type="NCBI Taxonomy" id="33050"/>
    <lineage>
        <taxon>Bacteria</taxon>
        <taxon>Pseudomonadati</taxon>
        <taxon>Pseudomonadota</taxon>
        <taxon>Alphaproteobacteria</taxon>
        <taxon>Sphingomonadales</taxon>
        <taxon>Sphingomonadaceae</taxon>
        <taxon>Sphingopyxis</taxon>
    </lineage>
</organism>
<dbReference type="EMBL" id="CP012700">
    <property type="protein sequence ID" value="ALH79634.1"/>
    <property type="molecule type" value="Genomic_DNA"/>
</dbReference>
<dbReference type="PRINTS" id="PR00081">
    <property type="entry name" value="GDHRDH"/>
</dbReference>
<dbReference type="RefSeq" id="WP_054587067.1">
    <property type="nucleotide sequence ID" value="NZ_CP012700.1"/>
</dbReference>
<dbReference type="PANTHER" id="PTHR42879">
    <property type="entry name" value="3-OXOACYL-(ACYL-CARRIER-PROTEIN) REDUCTASE"/>
    <property type="match status" value="1"/>
</dbReference>
<reference evidence="2 3" key="1">
    <citation type="journal article" date="2015" name="Genome Announc.">
        <title>Complete Genome Sequence of Polypropylene Glycol- and Polyethylene Glycol-Degrading Sphingopyxis macrogoltabida Strain EY-1.</title>
        <authorList>
            <person name="Ohtsubo Y."/>
            <person name="Nagata Y."/>
            <person name="Numata M."/>
            <person name="Tsuchikane K."/>
            <person name="Hosoyama A."/>
            <person name="Yamazoe A."/>
            <person name="Tsuda M."/>
            <person name="Fujita N."/>
            <person name="Kawai F."/>
        </authorList>
    </citation>
    <scope>NUCLEOTIDE SEQUENCE [LARGE SCALE GENOMIC DNA]</scope>
    <source>
        <strain evidence="2 3">EY-1</strain>
    </source>
</reference>
<protein>
    <recommendedName>
        <fullName evidence="4">3-oxoacyl-ACP reductase</fullName>
    </recommendedName>
</protein>
<comment type="similarity">
    <text evidence="1">Belongs to the short-chain dehydrogenases/reductases (SDR) family.</text>
</comment>
<dbReference type="PATRIC" id="fig|33050.5.peg.912"/>
<dbReference type="InterPro" id="IPR036291">
    <property type="entry name" value="NAD(P)-bd_dom_sf"/>
</dbReference>
<accession>A0A0N9UVR3</accession>
<evidence type="ECO:0000313" key="2">
    <source>
        <dbReference type="EMBL" id="ALH79634.1"/>
    </source>
</evidence>
<dbReference type="Gene3D" id="3.40.50.720">
    <property type="entry name" value="NAD(P)-binding Rossmann-like Domain"/>
    <property type="match status" value="1"/>
</dbReference>
<dbReference type="SUPFAM" id="SSF51735">
    <property type="entry name" value="NAD(P)-binding Rossmann-fold domains"/>
    <property type="match status" value="1"/>
</dbReference>
<gene>
    <name evidence="2" type="ORF">AN936_04400</name>
</gene>
<evidence type="ECO:0000313" key="3">
    <source>
        <dbReference type="Proteomes" id="UP000058074"/>
    </source>
</evidence>
<dbReference type="Proteomes" id="UP000058074">
    <property type="component" value="Chromosome"/>
</dbReference>
<sequence>MDLGIDGKIALVAGAGRDLGRAVALGLAREGAHLLLGGRSADSLEETAAMVRDAGCKATVHAFDAADADSVAAAVGAMLERHGRIDLFANTVGPFPAREPDVAPPYGSDASWIAAFEGIFLTAARLNRAVIPAMKAAGQGAVVNVLANSVRHYSESTAQYGAMKAALAHLVKNLARDVAGSGVRVNAVLPGWIRTARLDAAIADEAAAAGVSPREIERRMMAGHGAAFWGQRMGEPGEYADAIVFLLSARASYINGALVPVDGGSQIA</sequence>
<dbReference type="OrthoDB" id="9793325at2"/>